<dbReference type="AlphaFoldDB" id="A0A7J0DD52"/>
<keyword evidence="1" id="KW-0175">Coiled coil</keyword>
<dbReference type="Proteomes" id="UP000585474">
    <property type="component" value="Unassembled WGS sequence"/>
</dbReference>
<reference evidence="4" key="1">
    <citation type="submission" date="2019-07" db="EMBL/GenBank/DDBJ databases">
        <title>De Novo Assembly of kiwifruit Actinidia rufa.</title>
        <authorList>
            <person name="Sugita-Konishi S."/>
            <person name="Sato K."/>
            <person name="Mori E."/>
            <person name="Abe Y."/>
            <person name="Kisaki G."/>
            <person name="Hamano K."/>
            <person name="Suezawa K."/>
            <person name="Otani M."/>
            <person name="Fukuda T."/>
            <person name="Manabe T."/>
            <person name="Gomi K."/>
            <person name="Tabuchi M."/>
            <person name="Akimitsu K."/>
            <person name="Kataoka I."/>
        </authorList>
    </citation>
    <scope>NUCLEOTIDE SEQUENCE [LARGE SCALE GENOMIC DNA]</scope>
    <source>
        <strain evidence="4">cv. Fuchu</strain>
    </source>
</reference>
<comment type="caution">
    <text evidence="3">The sequence shown here is derived from an EMBL/GenBank/DDBJ whole genome shotgun (WGS) entry which is preliminary data.</text>
</comment>
<gene>
    <name evidence="3" type="ORF">Acr_00g0017830</name>
</gene>
<name>A0A7J0DD52_9ERIC</name>
<evidence type="ECO:0000256" key="1">
    <source>
        <dbReference type="SAM" id="Coils"/>
    </source>
</evidence>
<protein>
    <submittedName>
        <fullName evidence="3">Uncharacterized protein</fullName>
    </submittedName>
</protein>
<accession>A0A7J0DD52</accession>
<proteinExistence type="predicted"/>
<organism evidence="3 4">
    <name type="scientific">Actinidia rufa</name>
    <dbReference type="NCBI Taxonomy" id="165716"/>
    <lineage>
        <taxon>Eukaryota</taxon>
        <taxon>Viridiplantae</taxon>
        <taxon>Streptophyta</taxon>
        <taxon>Embryophyta</taxon>
        <taxon>Tracheophyta</taxon>
        <taxon>Spermatophyta</taxon>
        <taxon>Magnoliopsida</taxon>
        <taxon>eudicotyledons</taxon>
        <taxon>Gunneridae</taxon>
        <taxon>Pentapetalae</taxon>
        <taxon>asterids</taxon>
        <taxon>Ericales</taxon>
        <taxon>Actinidiaceae</taxon>
        <taxon>Actinidia</taxon>
    </lineage>
</organism>
<sequence>MSSRINLGDGELGHSLSSWISDHLGGKSYITDNANQSHSLPSKDKLSEKYSFPSGIQLRILGEGEMILSTRSGEVAFYEASFHASLRKSCNTLPALIEDEAKRTAEVLGKIELGGYFDMSKVLSSRTFKKHFALGRMECGIPSRSNSVEYLGVIRGDIGRIARRALPNINDLTLLRWLKGKVKNPFSNLFPNGLSSSSDSKSKSLSNLGISPELRSNAMLSQINVPLKAIIIQEKRTQEDVHDPTVKKGKVDDLKGKEAMPPPQSKRTKSNKGAANAVGRLVPGGPTTLLVGNLSPGASIMSSALVARKVLDSAILPTDKEKVDQFATNELVTKSFHALGQLAHANTTELELVKTQNLAFKAEGQLANLGKKAMKTEAELKEKSEAMARLEAEVAELTGKLAQAKELALDEFKFLNEFKDAVADAAATYFGKDFIF</sequence>
<feature type="compositionally biased region" description="Basic and acidic residues" evidence="2">
    <location>
        <begin position="239"/>
        <end position="258"/>
    </location>
</feature>
<evidence type="ECO:0000313" key="3">
    <source>
        <dbReference type="EMBL" id="GFS31522.1"/>
    </source>
</evidence>
<dbReference type="OrthoDB" id="687305at2759"/>
<feature type="coiled-coil region" evidence="1">
    <location>
        <begin position="366"/>
        <end position="407"/>
    </location>
</feature>
<evidence type="ECO:0000313" key="4">
    <source>
        <dbReference type="Proteomes" id="UP000585474"/>
    </source>
</evidence>
<feature type="region of interest" description="Disordered" evidence="2">
    <location>
        <begin position="239"/>
        <end position="279"/>
    </location>
</feature>
<evidence type="ECO:0000256" key="2">
    <source>
        <dbReference type="SAM" id="MobiDB-lite"/>
    </source>
</evidence>
<dbReference type="EMBL" id="BJWL01000146">
    <property type="protein sequence ID" value="GFS31522.1"/>
    <property type="molecule type" value="Genomic_DNA"/>
</dbReference>
<keyword evidence="4" id="KW-1185">Reference proteome</keyword>